<protein>
    <recommendedName>
        <fullName evidence="2">MOSC domain-containing protein</fullName>
    </recommendedName>
</protein>
<proteinExistence type="predicted"/>
<dbReference type="Gene3D" id="2.40.33.20">
    <property type="entry name" value="PK beta-barrel domain-like"/>
    <property type="match status" value="1"/>
</dbReference>
<sequence>MSISRQGVASLRGTVAAVSRNDAYSFSKPQRDAIELVAGLGVRDDIHAGVTVRHRSRVAADPTQPNLRQVHLMQAELHEEVRNLGYDVAPGALGENVTTVGLDLPSLPCGTILRFGPPVEPQRDAAKAVGRAVGVTNEALASVADGGLAGGAPESSGGAPESSVAASGTAGGGVAGGGGPVIGVTGGAGLAEGVPASDAAGGGGADDVVAVARRVPLDGATEGAVAVLAAVVAAAGSGSGTGDPRPAIVVMGLRNPCQQINRFRTGLLKQVLGRDADGNLVRRAGVMAVVLRGGTVRPGDVITAELPRVVPQRALDRV</sequence>
<dbReference type="GO" id="GO:0030151">
    <property type="term" value="F:molybdenum ion binding"/>
    <property type="evidence" value="ECO:0007669"/>
    <property type="project" value="InterPro"/>
</dbReference>
<gene>
    <name evidence="3" type="ORF">BG844_37030</name>
</gene>
<dbReference type="PROSITE" id="PS51340">
    <property type="entry name" value="MOSC"/>
    <property type="match status" value="1"/>
</dbReference>
<reference evidence="3 4" key="1">
    <citation type="submission" date="2016-09" db="EMBL/GenBank/DDBJ databases">
        <title>Couchioplanes caeruleus draft genome sequence.</title>
        <authorList>
            <person name="Sheehan J."/>
            <person name="Caffrey P."/>
        </authorList>
    </citation>
    <scope>NUCLEOTIDE SEQUENCE [LARGE SCALE GENOMIC DNA]</scope>
    <source>
        <strain evidence="3 4">DSM 43634</strain>
    </source>
</reference>
<dbReference type="PANTHER" id="PTHR36930:SF1">
    <property type="entry name" value="MOSC DOMAIN-CONTAINING PROTEIN"/>
    <property type="match status" value="1"/>
</dbReference>
<feature type="region of interest" description="Disordered" evidence="1">
    <location>
        <begin position="146"/>
        <end position="170"/>
    </location>
</feature>
<dbReference type="GO" id="GO:0003824">
    <property type="term" value="F:catalytic activity"/>
    <property type="evidence" value="ECO:0007669"/>
    <property type="project" value="InterPro"/>
</dbReference>
<dbReference type="Proteomes" id="UP000182486">
    <property type="component" value="Unassembled WGS sequence"/>
</dbReference>
<dbReference type="GO" id="GO:0030170">
    <property type="term" value="F:pyridoxal phosphate binding"/>
    <property type="evidence" value="ECO:0007669"/>
    <property type="project" value="InterPro"/>
</dbReference>
<dbReference type="SUPFAM" id="SSF50800">
    <property type="entry name" value="PK beta-barrel domain-like"/>
    <property type="match status" value="2"/>
</dbReference>
<evidence type="ECO:0000313" key="4">
    <source>
        <dbReference type="Proteomes" id="UP000182486"/>
    </source>
</evidence>
<evidence type="ECO:0000259" key="2">
    <source>
        <dbReference type="PROSITE" id="PS51340"/>
    </source>
</evidence>
<name>A0A1K0F9Y8_9ACTN</name>
<evidence type="ECO:0000313" key="3">
    <source>
        <dbReference type="EMBL" id="OJF09552.1"/>
    </source>
</evidence>
<organism evidence="3 4">
    <name type="scientific">Couchioplanes caeruleus subsp. caeruleus</name>
    <dbReference type="NCBI Taxonomy" id="56427"/>
    <lineage>
        <taxon>Bacteria</taxon>
        <taxon>Bacillati</taxon>
        <taxon>Actinomycetota</taxon>
        <taxon>Actinomycetes</taxon>
        <taxon>Micromonosporales</taxon>
        <taxon>Micromonosporaceae</taxon>
        <taxon>Couchioplanes</taxon>
    </lineage>
</organism>
<dbReference type="InterPro" id="IPR052716">
    <property type="entry name" value="MOSC_domain"/>
</dbReference>
<dbReference type="AlphaFoldDB" id="A0A1K0F9Y8"/>
<feature type="domain" description="MOSC" evidence="2">
    <location>
        <begin position="28"/>
        <end position="305"/>
    </location>
</feature>
<dbReference type="InterPro" id="IPR011037">
    <property type="entry name" value="Pyrv_Knase-like_insert_dom_sf"/>
</dbReference>
<dbReference type="PANTHER" id="PTHR36930">
    <property type="entry name" value="METAL-SULFUR CLUSTER BIOSYNTHESIS PROTEINS YUAD-RELATED"/>
    <property type="match status" value="1"/>
</dbReference>
<evidence type="ECO:0000256" key="1">
    <source>
        <dbReference type="SAM" id="MobiDB-lite"/>
    </source>
</evidence>
<dbReference type="EMBL" id="MEIA01000560">
    <property type="protein sequence ID" value="OJF09552.1"/>
    <property type="molecule type" value="Genomic_DNA"/>
</dbReference>
<keyword evidence="4" id="KW-1185">Reference proteome</keyword>
<feature type="compositionally biased region" description="Low complexity" evidence="1">
    <location>
        <begin position="151"/>
        <end position="168"/>
    </location>
</feature>
<comment type="caution">
    <text evidence="3">The sequence shown here is derived from an EMBL/GenBank/DDBJ whole genome shotgun (WGS) entry which is preliminary data.</text>
</comment>
<accession>A0A1K0F9Y8</accession>
<dbReference type="InterPro" id="IPR005302">
    <property type="entry name" value="MoCF_Sase_C"/>
</dbReference>